<dbReference type="Gene3D" id="3.20.20.450">
    <property type="entry name" value="EAL domain"/>
    <property type="match status" value="1"/>
</dbReference>
<dbReference type="Pfam" id="PF00563">
    <property type="entry name" value="EAL"/>
    <property type="match status" value="1"/>
</dbReference>
<evidence type="ECO:0000313" key="3">
    <source>
        <dbReference type="EMBL" id="SFU59497.1"/>
    </source>
</evidence>
<dbReference type="Gene3D" id="4.10.280.10">
    <property type="entry name" value="Helix-loop-helix DNA-binding domain"/>
    <property type="match status" value="1"/>
</dbReference>
<dbReference type="AlphaFoldDB" id="A0A1I7HFJ8"/>
<dbReference type="InterPro" id="IPR050706">
    <property type="entry name" value="Cyclic-di-GMP_PDE-like"/>
</dbReference>
<gene>
    <name evidence="3" type="ORF">SAMN05421543_104169</name>
</gene>
<feature type="domain" description="EAL" evidence="2">
    <location>
        <begin position="32"/>
        <end position="282"/>
    </location>
</feature>
<dbReference type="GO" id="GO:0043937">
    <property type="term" value="P:regulation of sporulation"/>
    <property type="evidence" value="ECO:0007669"/>
    <property type="project" value="InterPro"/>
</dbReference>
<dbReference type="OrthoDB" id="581425at2"/>
<dbReference type="CDD" id="cd01948">
    <property type="entry name" value="EAL"/>
    <property type="match status" value="1"/>
</dbReference>
<name>A0A1I7HFJ8_9BACL</name>
<dbReference type="PANTHER" id="PTHR33121:SF76">
    <property type="entry name" value="SIGNALING PROTEIN"/>
    <property type="match status" value="1"/>
</dbReference>
<protein>
    <submittedName>
        <fullName evidence="3">EAL domain, c-di-GMP-specific phosphodiesterase class I (Or its enzymatically inactive variant)</fullName>
    </submittedName>
</protein>
<accession>A0A1I7HFJ8</accession>
<evidence type="ECO:0000256" key="1">
    <source>
        <dbReference type="SAM" id="MobiDB-lite"/>
    </source>
</evidence>
<dbReference type="Pfam" id="PF09388">
    <property type="entry name" value="SpoOE-like"/>
    <property type="match status" value="1"/>
</dbReference>
<keyword evidence="4" id="KW-1185">Reference proteome</keyword>
<dbReference type="SUPFAM" id="SSF140500">
    <property type="entry name" value="BAS1536-like"/>
    <property type="match status" value="1"/>
</dbReference>
<evidence type="ECO:0000259" key="2">
    <source>
        <dbReference type="PROSITE" id="PS50883"/>
    </source>
</evidence>
<dbReference type="PANTHER" id="PTHR33121">
    <property type="entry name" value="CYCLIC DI-GMP PHOSPHODIESTERASE PDEF"/>
    <property type="match status" value="1"/>
</dbReference>
<dbReference type="SUPFAM" id="SSF141868">
    <property type="entry name" value="EAL domain-like"/>
    <property type="match status" value="1"/>
</dbReference>
<evidence type="ECO:0000313" key="4">
    <source>
        <dbReference type="Proteomes" id="UP000183508"/>
    </source>
</evidence>
<dbReference type="PROSITE" id="PS50883">
    <property type="entry name" value="EAL"/>
    <property type="match status" value="1"/>
</dbReference>
<dbReference type="InterPro" id="IPR036638">
    <property type="entry name" value="HLH_DNA-bd_sf"/>
</dbReference>
<dbReference type="SMART" id="SM00052">
    <property type="entry name" value="EAL"/>
    <property type="match status" value="1"/>
</dbReference>
<organism evidence="3 4">
    <name type="scientific">Alicyclobacillus macrosporangiidus</name>
    <dbReference type="NCBI Taxonomy" id="392015"/>
    <lineage>
        <taxon>Bacteria</taxon>
        <taxon>Bacillati</taxon>
        <taxon>Bacillota</taxon>
        <taxon>Bacilli</taxon>
        <taxon>Bacillales</taxon>
        <taxon>Alicyclobacillaceae</taxon>
        <taxon>Alicyclobacillus</taxon>
    </lineage>
</organism>
<sequence>MEKANGYIFNKSKITPPGGGGGYKSPTNPYNDNDVRRSVDEVLQHETLDVVYQPIVNHAEGVLFAHEALSRPRSGGQAILPDAWFRAAYACNRSAEADLLALTTSVRLLRALPHEIRSIPLFVNVMPSSLVQESFVEGIQYLFTEGLFDPRQLVIEIVEYISYDPGLLSKRMKPLTSLGVRIALDDVGAGNTSLMALLAFEPDYVKVDRAWVQGISTSCAKQRFLSRLVRFMESGNSVIAEGVDNDQDLAAIREAGVNVSQGYYWSRPLSVNDLSDLLGEIERKRAELVDCARRGNGSLTDEALLKKSQELDVLVNLYHRLLRRK</sequence>
<dbReference type="EMBL" id="FPBV01000004">
    <property type="protein sequence ID" value="SFU59497.1"/>
    <property type="molecule type" value="Genomic_DNA"/>
</dbReference>
<feature type="region of interest" description="Disordered" evidence="1">
    <location>
        <begin position="1"/>
        <end position="33"/>
    </location>
</feature>
<dbReference type="RefSeq" id="WP_074950479.1">
    <property type="nucleotide sequence ID" value="NZ_FPBV01000004.1"/>
</dbReference>
<dbReference type="InterPro" id="IPR037208">
    <property type="entry name" value="Spo0E-like_sf"/>
</dbReference>
<dbReference type="GO" id="GO:0071111">
    <property type="term" value="F:cyclic-guanylate-specific phosphodiesterase activity"/>
    <property type="evidence" value="ECO:0007669"/>
    <property type="project" value="InterPro"/>
</dbReference>
<dbReference type="InterPro" id="IPR018540">
    <property type="entry name" value="Spo0E-like"/>
</dbReference>
<proteinExistence type="predicted"/>
<dbReference type="STRING" id="392015.SAMN05421543_104169"/>
<dbReference type="InterPro" id="IPR001633">
    <property type="entry name" value="EAL_dom"/>
</dbReference>
<dbReference type="Proteomes" id="UP000183508">
    <property type="component" value="Unassembled WGS sequence"/>
</dbReference>
<reference evidence="4" key="1">
    <citation type="submission" date="2016-10" db="EMBL/GenBank/DDBJ databases">
        <authorList>
            <person name="Varghese N."/>
        </authorList>
    </citation>
    <scope>NUCLEOTIDE SEQUENCE [LARGE SCALE GENOMIC DNA]</scope>
    <source>
        <strain evidence="4">DSM 17980</strain>
    </source>
</reference>
<dbReference type="InterPro" id="IPR035919">
    <property type="entry name" value="EAL_sf"/>
</dbReference>
<dbReference type="GO" id="GO:0046983">
    <property type="term" value="F:protein dimerization activity"/>
    <property type="evidence" value="ECO:0007669"/>
    <property type="project" value="InterPro"/>
</dbReference>